<proteinExistence type="predicted"/>
<organism evidence="2 3">
    <name type="scientific">Streptosporangium nondiastaticum</name>
    <dbReference type="NCBI Taxonomy" id="35764"/>
    <lineage>
        <taxon>Bacteria</taxon>
        <taxon>Bacillati</taxon>
        <taxon>Actinomycetota</taxon>
        <taxon>Actinomycetes</taxon>
        <taxon>Streptosporangiales</taxon>
        <taxon>Streptosporangiaceae</taxon>
        <taxon>Streptosporangium</taxon>
    </lineage>
</organism>
<name>A0A9X7JLN3_9ACTN</name>
<dbReference type="EMBL" id="PXWG01000095">
    <property type="protein sequence ID" value="PSJ25922.1"/>
    <property type="molecule type" value="Genomic_DNA"/>
</dbReference>
<accession>A0A9X7JLN3</accession>
<dbReference type="AlphaFoldDB" id="A0A9X7JLN3"/>
<comment type="caution">
    <text evidence="2">The sequence shown here is derived from an EMBL/GenBank/DDBJ whole genome shotgun (WGS) entry which is preliminary data.</text>
</comment>
<evidence type="ECO:0000313" key="3">
    <source>
        <dbReference type="Proteomes" id="UP000242427"/>
    </source>
</evidence>
<evidence type="ECO:0000256" key="1">
    <source>
        <dbReference type="SAM" id="MobiDB-lite"/>
    </source>
</evidence>
<evidence type="ECO:0000313" key="2">
    <source>
        <dbReference type="EMBL" id="PSJ25922.1"/>
    </source>
</evidence>
<dbReference type="RefSeq" id="WP_106680221.1">
    <property type="nucleotide sequence ID" value="NZ_PXWG01000095.1"/>
</dbReference>
<protein>
    <submittedName>
        <fullName evidence="2">Uncharacterized protein</fullName>
    </submittedName>
</protein>
<gene>
    <name evidence="2" type="ORF">B7P34_25570</name>
</gene>
<sequence>MTDARQIEIVLSLAEKGGRAPKYPGTAPLVAVAYETLTGIKIMPGKSTSPTPSLPLRARTDTDPQDSA</sequence>
<dbReference type="Proteomes" id="UP000242427">
    <property type="component" value="Unassembled WGS sequence"/>
</dbReference>
<feature type="region of interest" description="Disordered" evidence="1">
    <location>
        <begin position="42"/>
        <end position="68"/>
    </location>
</feature>
<reference evidence="2 3" key="1">
    <citation type="submission" date="2018-03" db="EMBL/GenBank/DDBJ databases">
        <title>Chitinolytic properties of Streptosporangium nondiastaticum TBG75A20.</title>
        <authorList>
            <person name="Gayathri V."/>
            <person name="Shiburaj S."/>
        </authorList>
    </citation>
    <scope>NUCLEOTIDE SEQUENCE [LARGE SCALE GENOMIC DNA]</scope>
    <source>
        <strain evidence="2 3">TBG75A20</strain>
    </source>
</reference>
<keyword evidence="3" id="KW-1185">Reference proteome</keyword>